<evidence type="ECO:0000256" key="2">
    <source>
        <dbReference type="ARBA" id="ARBA00022980"/>
    </source>
</evidence>
<dbReference type="InterPro" id="IPR036870">
    <property type="entry name" value="Ribosomal_bS18_sf"/>
</dbReference>
<sequence length="224" mass="25778">MPPRIPLAAALRQPSTLFRSQASNISTTSPRHIIRQNVPSITSNLLDIDDSSPSSSSQQRRPRDSTSVVSDIYERLRPTVARRVALEEELRENSRTEDYMRQLPRRWRTGDVYAPHDLSAVEMNKWRRTQARKKDLVDVLGLRPLDMYRNFSVISEYMTTHGRIKRSVDTGLRPVNQRKMAKAVRRAIGLGIHPSVHHHPEILIRENARYGEQNAATVNRNIRS</sequence>
<dbReference type="SUPFAM" id="SSF46911">
    <property type="entry name" value="Ribosomal protein S18"/>
    <property type="match status" value="1"/>
</dbReference>
<comment type="caution">
    <text evidence="6">The sequence shown here is derived from an EMBL/GenBank/DDBJ whole genome shotgun (WGS) entry which is preliminary data.</text>
</comment>
<dbReference type="InterPro" id="IPR001648">
    <property type="entry name" value="Ribosomal_bS18"/>
</dbReference>
<comment type="similarity">
    <text evidence="1">Belongs to the bacterial ribosomal protein bS18 family.</text>
</comment>
<keyword evidence="7" id="KW-1185">Reference proteome</keyword>
<keyword evidence="3" id="KW-0687">Ribonucleoprotein</keyword>
<feature type="region of interest" description="Disordered" evidence="5">
    <location>
        <begin position="44"/>
        <end position="68"/>
    </location>
</feature>
<dbReference type="GO" id="GO:0070181">
    <property type="term" value="F:small ribosomal subunit rRNA binding"/>
    <property type="evidence" value="ECO:0007669"/>
    <property type="project" value="TreeGrafter"/>
</dbReference>
<dbReference type="Pfam" id="PF01084">
    <property type="entry name" value="Ribosomal_S18"/>
    <property type="match status" value="1"/>
</dbReference>
<evidence type="ECO:0000256" key="4">
    <source>
        <dbReference type="ARBA" id="ARBA00035264"/>
    </source>
</evidence>
<dbReference type="Gene3D" id="4.10.640.10">
    <property type="entry name" value="Ribosomal protein S18"/>
    <property type="match status" value="1"/>
</dbReference>
<dbReference type="FunFam" id="4.10.640.10:FF:000013">
    <property type="entry name" value="37S ribosomal protein S18"/>
    <property type="match status" value="1"/>
</dbReference>
<dbReference type="EMBL" id="JBANMG010000007">
    <property type="protein sequence ID" value="KAK6951149.1"/>
    <property type="molecule type" value="Genomic_DNA"/>
</dbReference>
<evidence type="ECO:0000313" key="7">
    <source>
        <dbReference type="Proteomes" id="UP001369815"/>
    </source>
</evidence>
<dbReference type="PANTHER" id="PTHR13479:SF40">
    <property type="entry name" value="SMALL RIBOSOMAL SUBUNIT PROTEIN BS18M"/>
    <property type="match status" value="1"/>
</dbReference>
<dbReference type="GO" id="GO:0003735">
    <property type="term" value="F:structural constituent of ribosome"/>
    <property type="evidence" value="ECO:0007669"/>
    <property type="project" value="InterPro"/>
</dbReference>
<protein>
    <recommendedName>
        <fullName evidence="4">Small ribosomal subunit protein bS18m</fullName>
    </recommendedName>
</protein>
<evidence type="ECO:0000256" key="3">
    <source>
        <dbReference type="ARBA" id="ARBA00023274"/>
    </source>
</evidence>
<dbReference type="Proteomes" id="UP001369815">
    <property type="component" value="Unassembled WGS sequence"/>
</dbReference>
<dbReference type="GO" id="GO:0005763">
    <property type="term" value="C:mitochondrial small ribosomal subunit"/>
    <property type="evidence" value="ECO:0007669"/>
    <property type="project" value="TreeGrafter"/>
</dbReference>
<keyword evidence="2" id="KW-0689">Ribosomal protein</keyword>
<accession>A0AAX6MEV0</accession>
<proteinExistence type="inferred from homology"/>
<dbReference type="PANTHER" id="PTHR13479">
    <property type="entry name" value="30S RIBOSOMAL PROTEIN S18"/>
    <property type="match status" value="1"/>
</dbReference>
<evidence type="ECO:0000256" key="5">
    <source>
        <dbReference type="SAM" id="MobiDB-lite"/>
    </source>
</evidence>
<name>A0AAX6MEV0_9PEZI</name>
<dbReference type="GO" id="GO:0032543">
    <property type="term" value="P:mitochondrial translation"/>
    <property type="evidence" value="ECO:0007669"/>
    <property type="project" value="TreeGrafter"/>
</dbReference>
<reference evidence="6 7" key="1">
    <citation type="journal article" date="2024" name="Front Chem Biol">
        <title>Unveiling the potential of Daldinia eschscholtzii MFLUCC 19-0629 through bioactivity and bioinformatics studies for enhanced sustainable agriculture production.</title>
        <authorList>
            <person name="Brooks S."/>
            <person name="Weaver J.A."/>
            <person name="Klomchit A."/>
            <person name="Alharthi S.A."/>
            <person name="Onlamun T."/>
            <person name="Nurani R."/>
            <person name="Vong T.K."/>
            <person name="Alberti F."/>
            <person name="Greco C."/>
        </authorList>
    </citation>
    <scope>NUCLEOTIDE SEQUENCE [LARGE SCALE GENOMIC DNA]</scope>
    <source>
        <strain evidence="6">MFLUCC 19-0629</strain>
    </source>
</reference>
<organism evidence="6 7">
    <name type="scientific">Daldinia eschscholtzii</name>
    <dbReference type="NCBI Taxonomy" id="292717"/>
    <lineage>
        <taxon>Eukaryota</taxon>
        <taxon>Fungi</taxon>
        <taxon>Dikarya</taxon>
        <taxon>Ascomycota</taxon>
        <taxon>Pezizomycotina</taxon>
        <taxon>Sordariomycetes</taxon>
        <taxon>Xylariomycetidae</taxon>
        <taxon>Xylariales</taxon>
        <taxon>Hypoxylaceae</taxon>
        <taxon>Daldinia</taxon>
    </lineage>
</organism>
<evidence type="ECO:0000256" key="1">
    <source>
        <dbReference type="ARBA" id="ARBA00005589"/>
    </source>
</evidence>
<dbReference type="AlphaFoldDB" id="A0AAX6MEV0"/>
<evidence type="ECO:0000313" key="6">
    <source>
        <dbReference type="EMBL" id="KAK6951149.1"/>
    </source>
</evidence>
<gene>
    <name evidence="6" type="ORF">Daesc_007680</name>
</gene>